<sequence>MLRGGSVVLLLLAVLSGSALLLATAGVRGWGTWICGGLRGVAAAGLPGSGASGELPAVVPEAGSLALTALASSGALLSMALRLSEALSLLSFWMMRPELIGVLVGVGGVAGVLKLSMTGIAASATRTRPLAIAIRFLIWGDSPLSPPGARCCGVGFISVYILYSKRW</sequence>
<proteinExistence type="predicted"/>
<feature type="transmembrane region" description="Helical" evidence="1">
    <location>
        <begin position="102"/>
        <end position="124"/>
    </location>
</feature>
<gene>
    <name evidence="2" type="ORF">GCM10011419_04870</name>
</gene>
<organism evidence="2 3">
    <name type="scientific">Vogesella fluminis</name>
    <dbReference type="NCBI Taxonomy" id="1069161"/>
    <lineage>
        <taxon>Bacteria</taxon>
        <taxon>Pseudomonadati</taxon>
        <taxon>Pseudomonadota</taxon>
        <taxon>Betaproteobacteria</taxon>
        <taxon>Neisseriales</taxon>
        <taxon>Chromobacteriaceae</taxon>
        <taxon>Vogesella</taxon>
    </lineage>
</organism>
<evidence type="ECO:0000256" key="1">
    <source>
        <dbReference type="SAM" id="Phobius"/>
    </source>
</evidence>
<dbReference type="EMBL" id="BMYP01000004">
    <property type="protein sequence ID" value="GHD72111.1"/>
    <property type="molecule type" value="Genomic_DNA"/>
</dbReference>
<keyword evidence="3" id="KW-1185">Reference proteome</keyword>
<protein>
    <submittedName>
        <fullName evidence="2">Uncharacterized protein</fullName>
    </submittedName>
</protein>
<comment type="caution">
    <text evidence="2">The sequence shown here is derived from an EMBL/GenBank/DDBJ whole genome shotgun (WGS) entry which is preliminary data.</text>
</comment>
<keyword evidence="1" id="KW-0472">Membrane</keyword>
<keyword evidence="1" id="KW-1133">Transmembrane helix</keyword>
<dbReference type="Proteomes" id="UP000662678">
    <property type="component" value="Unassembled WGS sequence"/>
</dbReference>
<keyword evidence="1" id="KW-0812">Transmembrane</keyword>
<evidence type="ECO:0000313" key="3">
    <source>
        <dbReference type="Proteomes" id="UP000662678"/>
    </source>
</evidence>
<evidence type="ECO:0000313" key="2">
    <source>
        <dbReference type="EMBL" id="GHD72111.1"/>
    </source>
</evidence>
<accession>A0ABQ3H882</accession>
<reference evidence="3" key="1">
    <citation type="journal article" date="2019" name="Int. J. Syst. Evol. Microbiol.">
        <title>The Global Catalogue of Microorganisms (GCM) 10K type strain sequencing project: providing services to taxonomists for standard genome sequencing and annotation.</title>
        <authorList>
            <consortium name="The Broad Institute Genomics Platform"/>
            <consortium name="The Broad Institute Genome Sequencing Center for Infectious Disease"/>
            <person name="Wu L."/>
            <person name="Ma J."/>
        </authorList>
    </citation>
    <scope>NUCLEOTIDE SEQUENCE [LARGE SCALE GENOMIC DNA]</scope>
    <source>
        <strain evidence="3">KCTC 23713</strain>
    </source>
</reference>
<name>A0ABQ3H882_9NEIS</name>